<accession>A0A518BH02</accession>
<dbReference type="EMBL" id="CP036287">
    <property type="protein sequence ID" value="QDU66268.1"/>
    <property type="molecule type" value="Genomic_DNA"/>
</dbReference>
<name>A0A518BH02_9BACT</name>
<dbReference type="SUPFAM" id="SSF53706">
    <property type="entry name" value="Formate dehydrogenase/DMSO reductase, domains 1-3"/>
    <property type="match status" value="1"/>
</dbReference>
<dbReference type="PROSITE" id="PS51379">
    <property type="entry name" value="4FE4S_FER_2"/>
    <property type="match status" value="2"/>
</dbReference>
<dbReference type="NCBIfam" id="TIGR04519">
    <property type="entry name" value="MoCo_extend_TAT"/>
    <property type="match status" value="1"/>
</dbReference>
<keyword evidence="4" id="KW-1185">Reference proteome</keyword>
<sequence length="1035" mass="113274">MKTETPNTRYWRSLEELERTDEFKDFAFREFPEGADKLDGVDRRRFLQLMGASTALAGASSCRWEKTNILPLAERPEDRIPGVPEHFATAMELGAAAQGLVLTSYDGRPIKVEGNDQLPGTQGAASCFAQGAILELYDPDRSRVLTRDGNEQKGWAPFDAWFDQELSRLEAKSGAGLAILHQPTSSETAKRLVAKVKARFPQARVAAYAPVDRATERAGGELAFGRPVRTHFRLDGAKVIATFDGDLFSGHPDELRHARDFAKHRRPEEGWMTRLYSVESRFTSTGSLADHRLPVRSESVGAVLAALEATLIAKGATVPSGWGSPSAAPSGALLDAPRTKKFVDALANDLLAHRGECVIQVGAGQTAPVHAVAHRINAMLGAIGKTVVLTDEPVVSGTAELEALVAAMRGRQVETLFVLGGNPVYDAPADLDFEAALGEVGSVAHLALYADETSAASTWHLPQAHFLESWGDARAWDGTHCLTQPLIHPLYKGRTALELLARMGGELFADSQELVRATFDERYATDDSGWRRALHDGFVAQSAFGAITPAGRGFAAPSFPPSALAAGIPANGSLELTLFPDASTYDGRYANNGWLQELPEFMTKLTWDNAALIGPATAKSLGVKHEQLVELEIDGRKLECAVYVMPGQAAGAVGLALGYGRTRAGHVGGLIDEDAPSVGFNSYRLATSAAGWSATGLTVKKTGRTYKLASTQDHQDIDTTGLVEREARIEDLARHQTLEQYTEHPDAMQQTLLGTHYPPLQSLWKEFEYAGNRWGMSIDLSTCTGCNACVIACQSENNIPIVGKEQVINNREMHWLRIDRYFETGEAEEHSYAPHESAKPVEHRSHGELDEDNPRVHRQPVGCIQCEMAPCEQVCPVAATVHSDEGLNDMVYNRCIGTRYCSNNCPVKVRRFNFFNYHKDLKDPDNAVKKLGFNPEVTVRHRGVMEKCTYCVQRIQAVKIDARNKKRPIEDGEIVTACQQTCPAEAITFGDLADEKSAVRKKHELPRGYAMLAYLNIKPRTAYLARVTNPNPELV</sequence>
<protein>
    <submittedName>
        <fullName evidence="3">Anaerobic dimethyl sulfoxide reductase chain B</fullName>
    </submittedName>
</protein>
<proteinExistence type="predicted"/>
<evidence type="ECO:0000313" key="3">
    <source>
        <dbReference type="EMBL" id="QDU66268.1"/>
    </source>
</evidence>
<dbReference type="Gene3D" id="3.30.70.20">
    <property type="match status" value="2"/>
</dbReference>
<dbReference type="Gene3D" id="2.40.40.20">
    <property type="match status" value="1"/>
</dbReference>
<organism evidence="3 4">
    <name type="scientific">Engelhardtia mirabilis</name>
    <dbReference type="NCBI Taxonomy" id="2528011"/>
    <lineage>
        <taxon>Bacteria</taxon>
        <taxon>Pseudomonadati</taxon>
        <taxon>Planctomycetota</taxon>
        <taxon>Planctomycetia</taxon>
        <taxon>Planctomycetia incertae sedis</taxon>
        <taxon>Engelhardtia</taxon>
    </lineage>
</organism>
<gene>
    <name evidence="3" type="primary">dmsB</name>
    <name evidence="3" type="ORF">Pla133_13350</name>
</gene>
<dbReference type="InterPro" id="IPR017896">
    <property type="entry name" value="4Fe4S_Fe-S-bd"/>
</dbReference>
<dbReference type="Proteomes" id="UP000316921">
    <property type="component" value="Chromosome"/>
</dbReference>
<dbReference type="RefSeq" id="WP_145063687.1">
    <property type="nucleotide sequence ID" value="NZ_CP036287.1"/>
</dbReference>
<feature type="region of interest" description="Disordered" evidence="1">
    <location>
        <begin position="829"/>
        <end position="852"/>
    </location>
</feature>
<dbReference type="InterPro" id="IPR009010">
    <property type="entry name" value="Asp_de-COase-like_dom_sf"/>
</dbReference>
<evidence type="ECO:0000256" key="1">
    <source>
        <dbReference type="SAM" id="MobiDB-lite"/>
    </source>
</evidence>
<feature type="domain" description="4Fe-4S ferredoxin-type" evidence="2">
    <location>
        <begin position="854"/>
        <end position="885"/>
    </location>
</feature>
<dbReference type="InterPro" id="IPR030948">
    <property type="entry name" value="TAT_var_transloc_signal_dom"/>
</dbReference>
<dbReference type="SUPFAM" id="SSF54862">
    <property type="entry name" value="4Fe-4S ferredoxins"/>
    <property type="match status" value="1"/>
</dbReference>
<dbReference type="SUPFAM" id="SSF50692">
    <property type="entry name" value="ADC-like"/>
    <property type="match status" value="1"/>
</dbReference>
<feature type="domain" description="4Fe-4S ferredoxin-type" evidence="2">
    <location>
        <begin position="774"/>
        <end position="804"/>
    </location>
</feature>
<dbReference type="AlphaFoldDB" id="A0A518BH02"/>
<dbReference type="Pfam" id="PF12838">
    <property type="entry name" value="Fer4_7"/>
    <property type="match status" value="1"/>
</dbReference>
<evidence type="ECO:0000259" key="2">
    <source>
        <dbReference type="PROSITE" id="PS51379"/>
    </source>
</evidence>
<dbReference type="CDD" id="cd10551">
    <property type="entry name" value="PsrB"/>
    <property type="match status" value="1"/>
</dbReference>
<dbReference type="Gene3D" id="3.30.2070.10">
    <property type="entry name" value="Formate dehydrogenase/DMSO reductase"/>
    <property type="match status" value="1"/>
</dbReference>
<dbReference type="PANTHER" id="PTHR42783:SF3">
    <property type="entry name" value="GLUTAMATE SYNTHASE [NADPH] SMALL CHAIN-RELATED"/>
    <property type="match status" value="1"/>
</dbReference>
<dbReference type="Gene3D" id="3.40.228.10">
    <property type="entry name" value="Dimethylsulfoxide Reductase, domain 2"/>
    <property type="match status" value="2"/>
</dbReference>
<dbReference type="PROSITE" id="PS51318">
    <property type="entry name" value="TAT"/>
    <property type="match status" value="1"/>
</dbReference>
<dbReference type="PANTHER" id="PTHR42783">
    <property type="entry name" value="GLUTAMATE SYNTHASE [NADPH] SMALL CHAIN"/>
    <property type="match status" value="1"/>
</dbReference>
<dbReference type="KEGG" id="pbap:Pla133_13350"/>
<evidence type="ECO:0000313" key="4">
    <source>
        <dbReference type="Proteomes" id="UP000316921"/>
    </source>
</evidence>
<dbReference type="CDD" id="cd02784">
    <property type="entry name" value="MopB_CT_PHLH"/>
    <property type="match status" value="1"/>
</dbReference>
<dbReference type="InterPro" id="IPR006311">
    <property type="entry name" value="TAT_signal"/>
</dbReference>
<dbReference type="Gene3D" id="3.40.50.740">
    <property type="match status" value="1"/>
</dbReference>
<reference evidence="3 4" key="1">
    <citation type="submission" date="2019-02" db="EMBL/GenBank/DDBJ databases">
        <title>Deep-cultivation of Planctomycetes and their phenomic and genomic characterization uncovers novel biology.</title>
        <authorList>
            <person name="Wiegand S."/>
            <person name="Jogler M."/>
            <person name="Boedeker C."/>
            <person name="Pinto D."/>
            <person name="Vollmers J."/>
            <person name="Rivas-Marin E."/>
            <person name="Kohn T."/>
            <person name="Peeters S.H."/>
            <person name="Heuer A."/>
            <person name="Rast P."/>
            <person name="Oberbeckmann S."/>
            <person name="Bunk B."/>
            <person name="Jeske O."/>
            <person name="Meyerdierks A."/>
            <person name="Storesund J.E."/>
            <person name="Kallscheuer N."/>
            <person name="Luecker S."/>
            <person name="Lage O.M."/>
            <person name="Pohl T."/>
            <person name="Merkel B.J."/>
            <person name="Hornburger P."/>
            <person name="Mueller R.-W."/>
            <person name="Bruemmer F."/>
            <person name="Labrenz M."/>
            <person name="Spormann A.M."/>
            <person name="Op den Camp H."/>
            <person name="Overmann J."/>
            <person name="Amann R."/>
            <person name="Jetten M.S.M."/>
            <person name="Mascher T."/>
            <person name="Medema M.H."/>
            <person name="Devos D.P."/>
            <person name="Kaster A.-K."/>
            <person name="Ovreas L."/>
            <person name="Rohde M."/>
            <person name="Galperin M.Y."/>
            <person name="Jogler C."/>
        </authorList>
    </citation>
    <scope>NUCLEOTIDE SEQUENCE [LARGE SCALE GENOMIC DNA]</scope>
    <source>
        <strain evidence="3 4">Pla133</strain>
    </source>
</reference>